<keyword evidence="8" id="KW-1185">Reference proteome</keyword>
<dbReference type="GO" id="GO:0046872">
    <property type="term" value="F:metal ion binding"/>
    <property type="evidence" value="ECO:0007669"/>
    <property type="project" value="UniProtKB-KW"/>
</dbReference>
<organism evidence="7 8">
    <name type="scientific">Pseudonocardia bannensis</name>
    <dbReference type="NCBI Taxonomy" id="630973"/>
    <lineage>
        <taxon>Bacteria</taxon>
        <taxon>Bacillati</taxon>
        <taxon>Actinomycetota</taxon>
        <taxon>Actinomycetes</taxon>
        <taxon>Pseudonocardiales</taxon>
        <taxon>Pseudonocardiaceae</taxon>
        <taxon>Pseudonocardia</taxon>
    </lineage>
</organism>
<dbReference type="PROSITE" id="PS50007">
    <property type="entry name" value="PIPLC_X_DOMAIN"/>
    <property type="match status" value="1"/>
</dbReference>
<dbReference type="Gene3D" id="3.40.50.720">
    <property type="entry name" value="NAD(P)-binding Rossmann-like Domain"/>
    <property type="match status" value="1"/>
</dbReference>
<feature type="region of interest" description="Disordered" evidence="6">
    <location>
        <begin position="176"/>
        <end position="200"/>
    </location>
</feature>
<evidence type="ECO:0000256" key="3">
    <source>
        <dbReference type="ARBA" id="ARBA00022723"/>
    </source>
</evidence>
<keyword evidence="4" id="KW-0862">Zinc</keyword>
<dbReference type="EMBL" id="JAAXKZ010000045">
    <property type="protein sequence ID" value="NMH92658.1"/>
    <property type="molecule type" value="Genomic_DNA"/>
</dbReference>
<evidence type="ECO:0000256" key="4">
    <source>
        <dbReference type="ARBA" id="ARBA00022833"/>
    </source>
</evidence>
<dbReference type="SUPFAM" id="SSF51735">
    <property type="entry name" value="NAD(P)-binding Rossmann-fold domains"/>
    <property type="match status" value="1"/>
</dbReference>
<name>A0A848DIZ0_9PSEU</name>
<dbReference type="Gene3D" id="3.90.180.10">
    <property type="entry name" value="Medium-chain alcohol dehydrogenases, catalytic domain"/>
    <property type="match status" value="1"/>
</dbReference>
<comment type="caution">
    <text evidence="7">The sequence shown here is derived from an EMBL/GenBank/DDBJ whole genome shotgun (WGS) entry which is preliminary data.</text>
</comment>
<keyword evidence="5" id="KW-0520">NAD</keyword>
<gene>
    <name evidence="7" type="ORF">HF519_13980</name>
</gene>
<evidence type="ECO:0000256" key="6">
    <source>
        <dbReference type="SAM" id="MobiDB-lite"/>
    </source>
</evidence>
<keyword evidence="3" id="KW-0479">Metal-binding</keyword>
<protein>
    <recommendedName>
        <fullName evidence="9">Alcohol dehydrogenase-like C-terminal domain-containing protein</fullName>
    </recommendedName>
</protein>
<feature type="compositionally biased region" description="Basic residues" evidence="6">
    <location>
        <begin position="178"/>
        <end position="200"/>
    </location>
</feature>
<evidence type="ECO:0008006" key="9">
    <source>
        <dbReference type="Google" id="ProtNLM"/>
    </source>
</evidence>
<evidence type="ECO:0000313" key="8">
    <source>
        <dbReference type="Proteomes" id="UP000586918"/>
    </source>
</evidence>
<dbReference type="PANTHER" id="PTHR42813:SF3">
    <property type="entry name" value="GLUTATHIONE-INDEPENDENT FORMALDEHYDE DEHYDROGENASE"/>
    <property type="match status" value="1"/>
</dbReference>
<evidence type="ECO:0000313" key="7">
    <source>
        <dbReference type="EMBL" id="NMH92658.1"/>
    </source>
</evidence>
<dbReference type="PANTHER" id="PTHR42813">
    <property type="entry name" value="ZINC-TYPE ALCOHOL DEHYDROGENASE-LIKE"/>
    <property type="match status" value="1"/>
</dbReference>
<dbReference type="RefSeq" id="WP_169413369.1">
    <property type="nucleotide sequence ID" value="NZ_JAAXKZ010000045.1"/>
</dbReference>
<accession>A0A848DIZ0</accession>
<sequence>MNLDSCRRCLASYVIVPYPDWITSGDRARSHLPAKVLDVFPIGRPGGVPAGVGAGSTVYIAGAGPIGLAAAEAAFSLGASAVIVGDADPDRRARARRIGCRTLDLTAWPSPDPTGPPAVLDAACTVTRRTSASPTGCTGMTEDLDGWGHDRRRLDELPLPECAPARVGNTACELGLRHLGRRRQRGHRPRPPHRQRSGHE</sequence>
<comment type="similarity">
    <text evidence="2">Belongs to the zinc-containing alcohol dehydrogenase family.</text>
</comment>
<dbReference type="AlphaFoldDB" id="A0A848DIZ0"/>
<evidence type="ECO:0000256" key="2">
    <source>
        <dbReference type="ARBA" id="ARBA00008072"/>
    </source>
</evidence>
<evidence type="ECO:0000256" key="1">
    <source>
        <dbReference type="ARBA" id="ARBA00001947"/>
    </source>
</evidence>
<evidence type="ECO:0000256" key="5">
    <source>
        <dbReference type="ARBA" id="ARBA00023027"/>
    </source>
</evidence>
<comment type="cofactor">
    <cofactor evidence="1">
        <name>Zn(2+)</name>
        <dbReference type="ChEBI" id="CHEBI:29105"/>
    </cofactor>
</comment>
<proteinExistence type="inferred from homology"/>
<dbReference type="Proteomes" id="UP000586918">
    <property type="component" value="Unassembled WGS sequence"/>
</dbReference>
<reference evidence="7 8" key="1">
    <citation type="submission" date="2020-04" db="EMBL/GenBank/DDBJ databases">
        <authorList>
            <person name="Klaysubun C."/>
            <person name="Duangmal K."/>
            <person name="Lipun K."/>
        </authorList>
    </citation>
    <scope>NUCLEOTIDE SEQUENCE [LARGE SCALE GENOMIC DNA]</scope>
    <source>
        <strain evidence="7 8">DSM 45300</strain>
    </source>
</reference>
<dbReference type="InterPro" id="IPR036291">
    <property type="entry name" value="NAD(P)-bd_dom_sf"/>
</dbReference>